<dbReference type="PROSITE" id="PS00237">
    <property type="entry name" value="G_PROTEIN_RECEP_F1_1"/>
    <property type="match status" value="1"/>
</dbReference>
<evidence type="ECO:0000256" key="4">
    <source>
        <dbReference type="ARBA" id="ARBA00023040"/>
    </source>
</evidence>
<proteinExistence type="inferred from homology"/>
<organism evidence="11 12">
    <name type="scientific">Stichopus japonicus</name>
    <name type="common">Sea cucumber</name>
    <dbReference type="NCBI Taxonomy" id="307972"/>
    <lineage>
        <taxon>Eukaryota</taxon>
        <taxon>Metazoa</taxon>
        <taxon>Echinodermata</taxon>
        <taxon>Eleutherozoa</taxon>
        <taxon>Echinozoa</taxon>
        <taxon>Holothuroidea</taxon>
        <taxon>Aspidochirotacea</taxon>
        <taxon>Aspidochirotida</taxon>
        <taxon>Stichopodidae</taxon>
        <taxon>Apostichopus</taxon>
    </lineage>
</organism>
<dbReference type="Gene3D" id="1.20.1070.10">
    <property type="entry name" value="Rhodopsin 7-helix transmembrane proteins"/>
    <property type="match status" value="1"/>
</dbReference>
<dbReference type="PROSITE" id="PS50262">
    <property type="entry name" value="G_PROTEIN_RECEP_F1_2"/>
    <property type="match status" value="1"/>
</dbReference>
<keyword evidence="12" id="KW-1185">Reference proteome</keyword>
<feature type="domain" description="G-protein coupled receptors family 1 profile" evidence="10">
    <location>
        <begin position="64"/>
        <end position="404"/>
    </location>
</feature>
<feature type="transmembrane region" description="Helical" evidence="9">
    <location>
        <begin position="230"/>
        <end position="252"/>
    </location>
</feature>
<dbReference type="OrthoDB" id="10011262at2759"/>
<dbReference type="Proteomes" id="UP000230750">
    <property type="component" value="Unassembled WGS sequence"/>
</dbReference>
<dbReference type="AlphaFoldDB" id="A0A2G8KUD7"/>
<comment type="subcellular location">
    <subcellularLocation>
        <location evidence="1">Membrane</location>
        <topology evidence="1">Multi-pass membrane protein</topology>
    </subcellularLocation>
</comment>
<dbReference type="Pfam" id="PF00001">
    <property type="entry name" value="7tm_1"/>
    <property type="match status" value="1"/>
</dbReference>
<evidence type="ECO:0000256" key="5">
    <source>
        <dbReference type="ARBA" id="ARBA00023136"/>
    </source>
</evidence>
<evidence type="ECO:0000259" key="10">
    <source>
        <dbReference type="PROSITE" id="PS50262"/>
    </source>
</evidence>
<evidence type="ECO:0000256" key="9">
    <source>
        <dbReference type="SAM" id="Phobius"/>
    </source>
</evidence>
<comment type="similarity">
    <text evidence="8">Belongs to the G-protein coupled receptor 1 family.</text>
</comment>
<reference evidence="11 12" key="1">
    <citation type="journal article" date="2017" name="PLoS Biol.">
        <title>The sea cucumber genome provides insights into morphological evolution and visceral regeneration.</title>
        <authorList>
            <person name="Zhang X."/>
            <person name="Sun L."/>
            <person name="Yuan J."/>
            <person name="Sun Y."/>
            <person name="Gao Y."/>
            <person name="Zhang L."/>
            <person name="Li S."/>
            <person name="Dai H."/>
            <person name="Hamel J.F."/>
            <person name="Liu C."/>
            <person name="Yu Y."/>
            <person name="Liu S."/>
            <person name="Lin W."/>
            <person name="Guo K."/>
            <person name="Jin S."/>
            <person name="Xu P."/>
            <person name="Storey K.B."/>
            <person name="Huan P."/>
            <person name="Zhang T."/>
            <person name="Zhou Y."/>
            <person name="Zhang J."/>
            <person name="Lin C."/>
            <person name="Li X."/>
            <person name="Xing L."/>
            <person name="Huo D."/>
            <person name="Sun M."/>
            <person name="Wang L."/>
            <person name="Mercier A."/>
            <person name="Li F."/>
            <person name="Yang H."/>
            <person name="Xiang J."/>
        </authorList>
    </citation>
    <scope>NUCLEOTIDE SEQUENCE [LARGE SCALE GENOMIC DNA]</scope>
    <source>
        <strain evidence="11">Shaxun</strain>
        <tissue evidence="11">Muscle</tissue>
    </source>
</reference>
<feature type="transmembrane region" description="Helical" evidence="9">
    <location>
        <begin position="173"/>
        <end position="193"/>
    </location>
</feature>
<keyword evidence="4 8" id="KW-0297">G-protein coupled receptor</keyword>
<protein>
    <submittedName>
        <fullName evidence="11">Putative cholecystokinin receptor type A-like</fullName>
    </submittedName>
</protein>
<evidence type="ECO:0000313" key="12">
    <source>
        <dbReference type="Proteomes" id="UP000230750"/>
    </source>
</evidence>
<evidence type="ECO:0000313" key="11">
    <source>
        <dbReference type="EMBL" id="PIK51614.1"/>
    </source>
</evidence>
<feature type="transmembrane region" description="Helical" evidence="9">
    <location>
        <begin position="52"/>
        <end position="73"/>
    </location>
</feature>
<dbReference type="PANTHER" id="PTHR24243:SF208">
    <property type="entry name" value="PYROKININ-1 RECEPTOR"/>
    <property type="match status" value="1"/>
</dbReference>
<evidence type="ECO:0000256" key="6">
    <source>
        <dbReference type="ARBA" id="ARBA00023170"/>
    </source>
</evidence>
<dbReference type="CDD" id="cd00637">
    <property type="entry name" value="7tm_classA_rhodopsin-like"/>
    <property type="match status" value="1"/>
</dbReference>
<feature type="transmembrane region" description="Helical" evidence="9">
    <location>
        <begin position="348"/>
        <end position="366"/>
    </location>
</feature>
<feature type="transmembrane region" description="Helical" evidence="9">
    <location>
        <begin position="134"/>
        <end position="152"/>
    </location>
</feature>
<evidence type="ECO:0000256" key="3">
    <source>
        <dbReference type="ARBA" id="ARBA00022989"/>
    </source>
</evidence>
<dbReference type="PANTHER" id="PTHR24243">
    <property type="entry name" value="G-PROTEIN COUPLED RECEPTOR"/>
    <property type="match status" value="1"/>
</dbReference>
<evidence type="ECO:0000256" key="8">
    <source>
        <dbReference type="RuleBase" id="RU000688"/>
    </source>
</evidence>
<keyword evidence="7 8" id="KW-0807">Transducer</keyword>
<evidence type="ECO:0000256" key="1">
    <source>
        <dbReference type="ARBA" id="ARBA00004141"/>
    </source>
</evidence>
<dbReference type="InterPro" id="IPR000276">
    <property type="entry name" value="GPCR_Rhodpsn"/>
</dbReference>
<keyword evidence="6 8" id="KW-0675">Receptor</keyword>
<sequence>MATAANLTTAMTAVNSDNTGNDNESCPYVTLDFRNEDLLQIYVRTFDPFELVILPVLGAIGLLANACFLFVVWKTPSMRNNLNKYLCALATVDISVFVLGLGERYLRYISPLTFDMHSRTFGSAGCAINVSVELTYYCSLLFMTLISLERYYAVCKPLRHRSFIGGKRTRRQFLVAFSIAVIIVLSLIPYRGIPIWYCLLYPENGKYDTFPKRIAVCTSVSELASLLGRIIQALPFYITLFANLFFYIRIIYELRKWESTHKPDMVCYDNRGAAVEETDFSTSVTIVPSTQTTGSLYSLSAEESHMTTISSNMPRESVITLGGKISSSNTPKLIDKYRSTQRAVTRMLLINGLVFFLCNSPIQFYFTSLSILQLFGIYVQLNATLLVIFQALLYLNSAVNPFIYGVTNASYRAAFKKAVFPCMFKK</sequence>
<keyword evidence="5 9" id="KW-0472">Membrane</keyword>
<dbReference type="PRINTS" id="PR00237">
    <property type="entry name" value="GPCRRHODOPSN"/>
</dbReference>
<comment type="caution">
    <text evidence="11">The sequence shown here is derived from an EMBL/GenBank/DDBJ whole genome shotgun (WGS) entry which is preliminary data.</text>
</comment>
<gene>
    <name evidence="11" type="ORF">BSL78_11486</name>
</gene>
<dbReference type="GO" id="GO:0005886">
    <property type="term" value="C:plasma membrane"/>
    <property type="evidence" value="ECO:0007669"/>
    <property type="project" value="TreeGrafter"/>
</dbReference>
<keyword evidence="2 8" id="KW-0812">Transmembrane</keyword>
<evidence type="ECO:0000256" key="2">
    <source>
        <dbReference type="ARBA" id="ARBA00022692"/>
    </source>
</evidence>
<dbReference type="STRING" id="307972.A0A2G8KUD7"/>
<feature type="transmembrane region" description="Helical" evidence="9">
    <location>
        <begin position="372"/>
        <end position="395"/>
    </location>
</feature>
<dbReference type="InterPro" id="IPR017452">
    <property type="entry name" value="GPCR_Rhodpsn_7TM"/>
</dbReference>
<evidence type="ECO:0000256" key="7">
    <source>
        <dbReference type="ARBA" id="ARBA00023224"/>
    </source>
</evidence>
<keyword evidence="3 9" id="KW-1133">Transmembrane helix</keyword>
<feature type="transmembrane region" description="Helical" evidence="9">
    <location>
        <begin position="85"/>
        <end position="102"/>
    </location>
</feature>
<accession>A0A2G8KUD7</accession>
<dbReference type="SUPFAM" id="SSF81321">
    <property type="entry name" value="Family A G protein-coupled receptor-like"/>
    <property type="match status" value="1"/>
</dbReference>
<name>A0A2G8KUD7_STIJA</name>
<dbReference type="GO" id="GO:0004930">
    <property type="term" value="F:G protein-coupled receptor activity"/>
    <property type="evidence" value="ECO:0007669"/>
    <property type="project" value="UniProtKB-KW"/>
</dbReference>
<dbReference type="EMBL" id="MRZV01000363">
    <property type="protein sequence ID" value="PIK51614.1"/>
    <property type="molecule type" value="Genomic_DNA"/>
</dbReference>